<dbReference type="Pfam" id="PF00106">
    <property type="entry name" value="adh_short"/>
    <property type="match status" value="1"/>
</dbReference>
<dbReference type="PRINTS" id="PR00081">
    <property type="entry name" value="GDHRDH"/>
</dbReference>
<dbReference type="EMBL" id="SKBQ01000001">
    <property type="protein sequence ID" value="TPX15888.1"/>
    <property type="molecule type" value="Genomic_DNA"/>
</dbReference>
<dbReference type="InterPro" id="IPR052184">
    <property type="entry name" value="SDR_enzymes"/>
</dbReference>
<keyword evidence="2" id="KW-1185">Reference proteome</keyword>
<protein>
    <submittedName>
        <fullName evidence="1">Uncharacterized protein</fullName>
    </submittedName>
</protein>
<evidence type="ECO:0000313" key="1">
    <source>
        <dbReference type="EMBL" id="TPX15888.1"/>
    </source>
</evidence>
<dbReference type="RefSeq" id="XP_030997599.1">
    <property type="nucleotide sequence ID" value="XM_031136386.1"/>
</dbReference>
<accession>A0A507BGP6</accession>
<dbReference type="InterPro" id="IPR002347">
    <property type="entry name" value="SDR_fam"/>
</dbReference>
<sequence>MPTYLVTGASRGIGYEFVRQLSEDAASTIIGMVRDKDATEKRFAEEVGRSNIHIVKGDLQDHNSLKNACREVASITGGSLDYLIANASFFPPNTGFATVADLMETPDQYLSDLEETFQVNVVGNIQLFNTFLPLILKGETKKVITLGSLNGDTDLTAKYNLATMVPYSISKAALNMAVAKYSAEYREKGVLFMSIAPGSTATFEPMTEKQQARLMEDTKRFMAHAPHFAGLASPAESVALVRKVMEKCSIENGDGGTYVSQFGNKQWQ</sequence>
<dbReference type="PANTHER" id="PTHR45458">
    <property type="entry name" value="SHORT-CHAIN DEHYDROGENASE/REDUCTASE SDR"/>
    <property type="match status" value="1"/>
</dbReference>
<dbReference type="PANTHER" id="PTHR45458:SF3">
    <property type="entry name" value="CHAIN DEHYDROGENASE (ATSC), PUTATIVE-RELATED"/>
    <property type="match status" value="1"/>
</dbReference>
<dbReference type="InParanoid" id="A0A507BGP6"/>
<dbReference type="AlphaFoldDB" id="A0A507BGP6"/>
<dbReference type="OrthoDB" id="7289984at2759"/>
<dbReference type="Proteomes" id="UP000319257">
    <property type="component" value="Unassembled WGS sequence"/>
</dbReference>
<dbReference type="InterPro" id="IPR036291">
    <property type="entry name" value="NAD(P)-bd_dom_sf"/>
</dbReference>
<organism evidence="1 2">
    <name type="scientific">Thyridium curvatum</name>
    <dbReference type="NCBI Taxonomy" id="1093900"/>
    <lineage>
        <taxon>Eukaryota</taxon>
        <taxon>Fungi</taxon>
        <taxon>Dikarya</taxon>
        <taxon>Ascomycota</taxon>
        <taxon>Pezizomycotina</taxon>
        <taxon>Sordariomycetes</taxon>
        <taxon>Sordariomycetidae</taxon>
        <taxon>Thyridiales</taxon>
        <taxon>Thyridiaceae</taxon>
        <taxon>Thyridium</taxon>
    </lineage>
</organism>
<dbReference type="GO" id="GO:0016616">
    <property type="term" value="F:oxidoreductase activity, acting on the CH-OH group of donors, NAD or NADP as acceptor"/>
    <property type="evidence" value="ECO:0007669"/>
    <property type="project" value="TreeGrafter"/>
</dbReference>
<evidence type="ECO:0000313" key="2">
    <source>
        <dbReference type="Proteomes" id="UP000319257"/>
    </source>
</evidence>
<proteinExistence type="predicted"/>
<reference evidence="1 2" key="1">
    <citation type="submission" date="2019-06" db="EMBL/GenBank/DDBJ databases">
        <title>Draft genome sequence of the filamentous fungus Phialemoniopsis curvata isolated from diesel fuel.</title>
        <authorList>
            <person name="Varaljay V.A."/>
            <person name="Lyon W.J."/>
            <person name="Crouch A.L."/>
            <person name="Drake C.E."/>
            <person name="Hollomon J.M."/>
            <person name="Nadeau L.J."/>
            <person name="Nunn H.S."/>
            <person name="Stevenson B.S."/>
            <person name="Bojanowski C.L."/>
            <person name="Crookes-Goodson W.J."/>
        </authorList>
    </citation>
    <scope>NUCLEOTIDE SEQUENCE [LARGE SCALE GENOMIC DNA]</scope>
    <source>
        <strain evidence="1 2">D216</strain>
    </source>
</reference>
<dbReference type="GeneID" id="41967669"/>
<dbReference type="Gene3D" id="3.40.50.720">
    <property type="entry name" value="NAD(P)-binding Rossmann-like Domain"/>
    <property type="match status" value="1"/>
</dbReference>
<comment type="caution">
    <text evidence="1">The sequence shown here is derived from an EMBL/GenBank/DDBJ whole genome shotgun (WGS) entry which is preliminary data.</text>
</comment>
<dbReference type="SUPFAM" id="SSF51735">
    <property type="entry name" value="NAD(P)-binding Rossmann-fold domains"/>
    <property type="match status" value="1"/>
</dbReference>
<gene>
    <name evidence="1" type="ORF">E0L32_000222</name>
</gene>
<name>A0A507BGP6_9PEZI</name>